<evidence type="ECO:0000313" key="2">
    <source>
        <dbReference type="EMBL" id="VDK17794.1"/>
    </source>
</evidence>
<evidence type="ECO:0000313" key="3">
    <source>
        <dbReference type="Proteomes" id="UP000267096"/>
    </source>
</evidence>
<reference evidence="4" key="1">
    <citation type="submission" date="2017-02" db="UniProtKB">
        <authorList>
            <consortium name="WormBaseParasite"/>
        </authorList>
    </citation>
    <scope>IDENTIFICATION</scope>
</reference>
<sequence>MGRSAVIKIVSALLSSIIHFSDVVALNVLDAIPHHTNSPILSFQQQQGLGPASLPRNYSEVAGQCYGNYLQAYNFSLDASGTLPSFRAFVNTVRDSKDTVEILCELYNATHDCITTNVGTFSTYFGVFMTLTGGDQENALMYYLFFAAAEYRCHEKVNRPHVKIKPYADPYRRSVIPSPLISREYLLPVKHLVAPFGMTTLFESLHGVIVQSIVNLAEEVLAKQCAASGCIWHIIHKTPQTA</sequence>
<protein>
    <submittedName>
        <fullName evidence="2 4">Uncharacterized protein</fullName>
    </submittedName>
</protein>
<evidence type="ECO:0000256" key="1">
    <source>
        <dbReference type="SAM" id="SignalP"/>
    </source>
</evidence>
<proteinExistence type="predicted"/>
<reference evidence="2 3" key="2">
    <citation type="submission" date="2018-11" db="EMBL/GenBank/DDBJ databases">
        <authorList>
            <consortium name="Pathogen Informatics"/>
        </authorList>
    </citation>
    <scope>NUCLEOTIDE SEQUENCE [LARGE SCALE GENOMIC DNA]</scope>
</reference>
<keyword evidence="1" id="KW-0732">Signal</keyword>
<organism evidence="4">
    <name type="scientific">Anisakis simplex</name>
    <name type="common">Herring worm</name>
    <dbReference type="NCBI Taxonomy" id="6269"/>
    <lineage>
        <taxon>Eukaryota</taxon>
        <taxon>Metazoa</taxon>
        <taxon>Ecdysozoa</taxon>
        <taxon>Nematoda</taxon>
        <taxon>Chromadorea</taxon>
        <taxon>Rhabditida</taxon>
        <taxon>Spirurina</taxon>
        <taxon>Ascaridomorpha</taxon>
        <taxon>Ascaridoidea</taxon>
        <taxon>Anisakidae</taxon>
        <taxon>Anisakis</taxon>
        <taxon>Anisakis simplex complex</taxon>
    </lineage>
</organism>
<gene>
    <name evidence="2" type="ORF">ASIM_LOCUS515</name>
</gene>
<keyword evidence="3" id="KW-1185">Reference proteome</keyword>
<dbReference type="EMBL" id="UYRR01000351">
    <property type="protein sequence ID" value="VDK17794.1"/>
    <property type="molecule type" value="Genomic_DNA"/>
</dbReference>
<name>A0A0M3IZD2_ANISI</name>
<dbReference type="AlphaFoldDB" id="A0A0M3IZD2"/>
<feature type="signal peptide" evidence="1">
    <location>
        <begin position="1"/>
        <end position="25"/>
    </location>
</feature>
<accession>A0A0M3IZD2</accession>
<evidence type="ECO:0000313" key="4">
    <source>
        <dbReference type="WBParaSite" id="ASIM_0000061501-mRNA-1"/>
    </source>
</evidence>
<dbReference type="WBParaSite" id="ASIM_0000061501-mRNA-1">
    <property type="protein sequence ID" value="ASIM_0000061501-mRNA-1"/>
    <property type="gene ID" value="ASIM_0000061501"/>
</dbReference>
<feature type="chain" id="PRO_5043120758" evidence="1">
    <location>
        <begin position="26"/>
        <end position="242"/>
    </location>
</feature>
<dbReference type="Proteomes" id="UP000267096">
    <property type="component" value="Unassembled WGS sequence"/>
</dbReference>